<evidence type="ECO:0000259" key="7">
    <source>
        <dbReference type="Pfam" id="PF08340"/>
    </source>
</evidence>
<evidence type="ECO:0000256" key="2">
    <source>
        <dbReference type="ARBA" id="ARBA00022722"/>
    </source>
</evidence>
<dbReference type="Proteomes" id="UP000012081">
    <property type="component" value="Unassembled WGS sequence"/>
</dbReference>
<dbReference type="RefSeq" id="WP_003386148.1">
    <property type="nucleotide sequence ID" value="NZ_APBN01000001.1"/>
</dbReference>
<proteinExistence type="inferred from homology"/>
<dbReference type="PANTHER" id="PTHR30636:SF3">
    <property type="entry name" value="UPF0701 PROTEIN YICC"/>
    <property type="match status" value="1"/>
</dbReference>
<dbReference type="OrthoDB" id="9771229at2"/>
<feature type="domain" description="Endoribonuclease YicC-like N-terminal" evidence="6">
    <location>
        <begin position="2"/>
        <end position="157"/>
    </location>
</feature>
<dbReference type="Pfam" id="PF03755">
    <property type="entry name" value="YicC-like_N"/>
    <property type="match status" value="1"/>
</dbReference>
<comment type="caution">
    <text evidence="8">The sequence shown here is derived from an EMBL/GenBank/DDBJ whole genome shotgun (WGS) entry which is preliminary data.</text>
</comment>
<reference evidence="8 9" key="1">
    <citation type="submission" date="2013-03" db="EMBL/GenBank/DDBJ databases">
        <title>Assembly of a new bacterial strain Brevibacillus borstelensis AK1.</title>
        <authorList>
            <person name="Rajan I."/>
            <person name="PoliReddy D."/>
            <person name="Sugumar T."/>
            <person name="Rathinam K."/>
            <person name="Alqarawi S."/>
            <person name="Khalil A.B."/>
            <person name="Sivakumar N."/>
        </authorList>
    </citation>
    <scope>NUCLEOTIDE SEQUENCE [LARGE SCALE GENOMIC DNA]</scope>
    <source>
        <strain evidence="8 9">AK1</strain>
    </source>
</reference>
<evidence type="ECO:0008006" key="10">
    <source>
        <dbReference type="Google" id="ProtNLM"/>
    </source>
</evidence>
<gene>
    <name evidence="8" type="ORF">I532_02315</name>
</gene>
<sequence>MVRSMTGYGRKETMYGAFRLSVEMRAVNHRYAEIIVRLPKAYGVLEDPVRKLVAEYVRRGRVEVMISIDEAASSEAEFQVNWDAAEKYVRALREMNDRFSLSEPLAAKDLLQLPMVISEKETVAVEPQSFCEPLLEVTREAAKDLLSMKKKEGQKLAEDISSRLADIVSWTREIAQSAPVVVEEYRARLQQRISEWMQGAPFELDMQRLAQEVAFFADRSDISEEITRLESHCTQFSELLKQPEAVGRKLDFLLQEMNREANTIASKANNLSIQRLAIEIKTELEKMREQVQNIE</sequence>
<comment type="cofactor">
    <cofactor evidence="1">
        <name>a divalent metal cation</name>
        <dbReference type="ChEBI" id="CHEBI:60240"/>
    </cofactor>
</comment>
<dbReference type="AlphaFoldDB" id="M8DL68"/>
<dbReference type="PATRIC" id="fig|1300222.3.peg.481"/>
<comment type="similarity">
    <text evidence="5">Belongs to the YicC/YloC family.</text>
</comment>
<evidence type="ECO:0000256" key="4">
    <source>
        <dbReference type="ARBA" id="ARBA00022801"/>
    </source>
</evidence>
<organism evidence="8 9">
    <name type="scientific">Brevibacillus borstelensis AK1</name>
    <dbReference type="NCBI Taxonomy" id="1300222"/>
    <lineage>
        <taxon>Bacteria</taxon>
        <taxon>Bacillati</taxon>
        <taxon>Bacillota</taxon>
        <taxon>Bacilli</taxon>
        <taxon>Bacillales</taxon>
        <taxon>Paenibacillaceae</taxon>
        <taxon>Brevibacillus</taxon>
    </lineage>
</organism>
<dbReference type="GO" id="GO:0016787">
    <property type="term" value="F:hydrolase activity"/>
    <property type="evidence" value="ECO:0007669"/>
    <property type="project" value="UniProtKB-KW"/>
</dbReference>
<dbReference type="InterPro" id="IPR005229">
    <property type="entry name" value="YicC/YloC-like"/>
</dbReference>
<feature type="domain" description="Endoribonuclease YicC-like C-terminal" evidence="7">
    <location>
        <begin position="174"/>
        <end position="295"/>
    </location>
</feature>
<protein>
    <recommendedName>
        <fullName evidence="10">YicC family protein</fullName>
    </recommendedName>
</protein>
<dbReference type="PANTHER" id="PTHR30636">
    <property type="entry name" value="UPF0701 PROTEIN YICC"/>
    <property type="match status" value="1"/>
</dbReference>
<dbReference type="InterPro" id="IPR013527">
    <property type="entry name" value="YicC-like_N"/>
</dbReference>
<evidence type="ECO:0000259" key="6">
    <source>
        <dbReference type="Pfam" id="PF03755"/>
    </source>
</evidence>
<evidence type="ECO:0000256" key="1">
    <source>
        <dbReference type="ARBA" id="ARBA00001968"/>
    </source>
</evidence>
<keyword evidence="3" id="KW-0255">Endonuclease</keyword>
<keyword evidence="9" id="KW-1185">Reference proteome</keyword>
<dbReference type="Pfam" id="PF08340">
    <property type="entry name" value="YicC-like_C"/>
    <property type="match status" value="1"/>
</dbReference>
<dbReference type="EMBL" id="APBN01000001">
    <property type="protein sequence ID" value="EMT54403.1"/>
    <property type="molecule type" value="Genomic_DNA"/>
</dbReference>
<dbReference type="GO" id="GO:0004521">
    <property type="term" value="F:RNA endonuclease activity"/>
    <property type="evidence" value="ECO:0007669"/>
    <property type="project" value="InterPro"/>
</dbReference>
<dbReference type="STRING" id="1300222.I532_02315"/>
<dbReference type="InterPro" id="IPR013551">
    <property type="entry name" value="YicC-like_C"/>
</dbReference>
<dbReference type="NCBIfam" id="TIGR00255">
    <property type="entry name" value="YicC/YloC family endoribonuclease"/>
    <property type="match status" value="1"/>
</dbReference>
<accession>M8DL68</accession>
<evidence type="ECO:0000313" key="8">
    <source>
        <dbReference type="EMBL" id="EMT54403.1"/>
    </source>
</evidence>
<keyword evidence="2" id="KW-0540">Nuclease</keyword>
<keyword evidence="4" id="KW-0378">Hydrolase</keyword>
<evidence type="ECO:0000256" key="5">
    <source>
        <dbReference type="ARBA" id="ARBA00035648"/>
    </source>
</evidence>
<evidence type="ECO:0000256" key="3">
    <source>
        <dbReference type="ARBA" id="ARBA00022759"/>
    </source>
</evidence>
<evidence type="ECO:0000313" key="9">
    <source>
        <dbReference type="Proteomes" id="UP000012081"/>
    </source>
</evidence>
<name>M8DL68_9BACL</name>